<evidence type="ECO:0000256" key="11">
    <source>
        <dbReference type="ARBA" id="ARBA00048336"/>
    </source>
</evidence>
<evidence type="ECO:0000256" key="12">
    <source>
        <dbReference type="RuleBase" id="RU003465"/>
    </source>
</evidence>
<dbReference type="Pfam" id="PF00481">
    <property type="entry name" value="PP2C"/>
    <property type="match status" value="2"/>
</dbReference>
<evidence type="ECO:0000256" key="5">
    <source>
        <dbReference type="ARBA" id="ARBA00022723"/>
    </source>
</evidence>
<evidence type="ECO:0000256" key="6">
    <source>
        <dbReference type="ARBA" id="ARBA00022801"/>
    </source>
</evidence>
<accession>A0A835C3D5</accession>
<evidence type="ECO:0000256" key="4">
    <source>
        <dbReference type="ARBA" id="ARBA00013081"/>
    </source>
</evidence>
<comment type="cofactor">
    <cofactor evidence="2">
        <name>Mg(2+)</name>
        <dbReference type="ChEBI" id="CHEBI:18420"/>
    </cofactor>
</comment>
<dbReference type="CDD" id="cd00143">
    <property type="entry name" value="PP2Cc"/>
    <property type="match status" value="1"/>
</dbReference>
<comment type="similarity">
    <text evidence="3 12">Belongs to the PP2C family.</text>
</comment>
<feature type="compositionally biased region" description="Acidic residues" evidence="13">
    <location>
        <begin position="332"/>
        <end position="343"/>
    </location>
</feature>
<comment type="cofactor">
    <cofactor evidence="1">
        <name>Mn(2+)</name>
        <dbReference type="ChEBI" id="CHEBI:29035"/>
    </cofactor>
</comment>
<dbReference type="AlphaFoldDB" id="A0A835C3D5"/>
<keyword evidence="6 12" id="KW-0378">Hydrolase</keyword>
<evidence type="ECO:0000313" key="16">
    <source>
        <dbReference type="Proteomes" id="UP000636709"/>
    </source>
</evidence>
<dbReference type="EMBL" id="JACEFO010001706">
    <property type="protein sequence ID" value="KAF8718753.1"/>
    <property type="molecule type" value="Genomic_DNA"/>
</dbReference>
<evidence type="ECO:0000256" key="2">
    <source>
        <dbReference type="ARBA" id="ARBA00001946"/>
    </source>
</evidence>
<dbReference type="PROSITE" id="PS01032">
    <property type="entry name" value="PPM_1"/>
    <property type="match status" value="1"/>
</dbReference>
<sequence length="355" mass="39138">MGASQSSDIETTTTEEGENVRIKYAVASIQGFGGKVEDAYAVVLDLHHATSFFGLYDGHGGSEVASFCARSFHTELQVHQEYQSDLNNAIRSVFSRMDELLQQSDEWRELVNPTGDSSTWIQRLITTTCLIVNPWYLKQEATYVPPRSAGSTACVAITRGNHVIVANVGDSHCVASRNGQAIQLSTDHSLDNEDEIKRLERAGVKISMGNAVIEAGRVVGYSVLRGILVTSRGIGDFVFKQNKNLTSEGQIMLCNPDIKTMEITNDIDFLVIASHGLWASMTYQGVVDFVREQLESGETDLCVICERLVYHVLPSPFDTTAILIQFKHTDADNSEESESDDWASQEIKSATSDQQ</sequence>
<keyword evidence="7" id="KW-0460">Magnesium</keyword>
<keyword evidence="16" id="KW-1185">Reference proteome</keyword>
<dbReference type="PANTHER" id="PTHR47992">
    <property type="entry name" value="PROTEIN PHOSPHATASE"/>
    <property type="match status" value="1"/>
</dbReference>
<keyword evidence="9" id="KW-0464">Manganese</keyword>
<dbReference type="InterPro" id="IPR001932">
    <property type="entry name" value="PPM-type_phosphatase-like_dom"/>
</dbReference>
<keyword evidence="5" id="KW-0479">Metal-binding</keyword>
<evidence type="ECO:0000259" key="14">
    <source>
        <dbReference type="PROSITE" id="PS51746"/>
    </source>
</evidence>
<dbReference type="InterPro" id="IPR015655">
    <property type="entry name" value="PP2C"/>
</dbReference>
<dbReference type="InterPro" id="IPR000222">
    <property type="entry name" value="PP2C_BS"/>
</dbReference>
<evidence type="ECO:0000256" key="9">
    <source>
        <dbReference type="ARBA" id="ARBA00023211"/>
    </source>
</evidence>
<comment type="catalytic activity">
    <reaction evidence="10">
        <text>O-phospho-L-seryl-[protein] + H2O = L-seryl-[protein] + phosphate</text>
        <dbReference type="Rhea" id="RHEA:20629"/>
        <dbReference type="Rhea" id="RHEA-COMP:9863"/>
        <dbReference type="Rhea" id="RHEA-COMP:11604"/>
        <dbReference type="ChEBI" id="CHEBI:15377"/>
        <dbReference type="ChEBI" id="CHEBI:29999"/>
        <dbReference type="ChEBI" id="CHEBI:43474"/>
        <dbReference type="ChEBI" id="CHEBI:83421"/>
        <dbReference type="EC" id="3.1.3.16"/>
    </reaction>
</comment>
<comment type="catalytic activity">
    <reaction evidence="11">
        <text>O-phospho-L-threonyl-[protein] + H2O = L-threonyl-[protein] + phosphate</text>
        <dbReference type="Rhea" id="RHEA:47004"/>
        <dbReference type="Rhea" id="RHEA-COMP:11060"/>
        <dbReference type="Rhea" id="RHEA-COMP:11605"/>
        <dbReference type="ChEBI" id="CHEBI:15377"/>
        <dbReference type="ChEBI" id="CHEBI:30013"/>
        <dbReference type="ChEBI" id="CHEBI:43474"/>
        <dbReference type="ChEBI" id="CHEBI:61977"/>
        <dbReference type="EC" id="3.1.3.16"/>
    </reaction>
</comment>
<evidence type="ECO:0000256" key="3">
    <source>
        <dbReference type="ARBA" id="ARBA00006702"/>
    </source>
</evidence>
<dbReference type="SUPFAM" id="SSF81606">
    <property type="entry name" value="PP2C-like"/>
    <property type="match status" value="1"/>
</dbReference>
<proteinExistence type="inferred from homology"/>
<dbReference type="PROSITE" id="PS51746">
    <property type="entry name" value="PPM_2"/>
    <property type="match status" value="1"/>
</dbReference>
<evidence type="ECO:0000256" key="13">
    <source>
        <dbReference type="SAM" id="MobiDB-lite"/>
    </source>
</evidence>
<protein>
    <recommendedName>
        <fullName evidence="4">protein-serine/threonine phosphatase</fullName>
        <ecNumber evidence="4">3.1.3.16</ecNumber>
    </recommendedName>
</protein>
<evidence type="ECO:0000256" key="10">
    <source>
        <dbReference type="ARBA" id="ARBA00047761"/>
    </source>
</evidence>
<dbReference type="GO" id="GO:0004722">
    <property type="term" value="F:protein serine/threonine phosphatase activity"/>
    <property type="evidence" value="ECO:0007669"/>
    <property type="project" value="UniProtKB-EC"/>
</dbReference>
<gene>
    <name evidence="15" type="ORF">HU200_025055</name>
</gene>
<dbReference type="SMART" id="SM00332">
    <property type="entry name" value="PP2Cc"/>
    <property type="match status" value="1"/>
</dbReference>
<evidence type="ECO:0000256" key="1">
    <source>
        <dbReference type="ARBA" id="ARBA00001936"/>
    </source>
</evidence>
<reference evidence="15" key="1">
    <citation type="submission" date="2020-07" db="EMBL/GenBank/DDBJ databases">
        <title>Genome sequence and genetic diversity analysis of an under-domesticated orphan crop, white fonio (Digitaria exilis).</title>
        <authorList>
            <person name="Bennetzen J.L."/>
            <person name="Chen S."/>
            <person name="Ma X."/>
            <person name="Wang X."/>
            <person name="Yssel A.E.J."/>
            <person name="Chaluvadi S.R."/>
            <person name="Johnson M."/>
            <person name="Gangashetty P."/>
            <person name="Hamidou F."/>
            <person name="Sanogo M.D."/>
            <person name="Zwaenepoel A."/>
            <person name="Wallace J."/>
            <person name="Van De Peer Y."/>
            <person name="Van Deynze A."/>
        </authorList>
    </citation>
    <scope>NUCLEOTIDE SEQUENCE</scope>
    <source>
        <tissue evidence="15">Leaves</tissue>
    </source>
</reference>
<dbReference type="EC" id="3.1.3.16" evidence="4"/>
<feature type="region of interest" description="Disordered" evidence="13">
    <location>
        <begin position="332"/>
        <end position="355"/>
    </location>
</feature>
<keyword evidence="8 12" id="KW-0904">Protein phosphatase</keyword>
<organism evidence="15 16">
    <name type="scientific">Digitaria exilis</name>
    <dbReference type="NCBI Taxonomy" id="1010633"/>
    <lineage>
        <taxon>Eukaryota</taxon>
        <taxon>Viridiplantae</taxon>
        <taxon>Streptophyta</taxon>
        <taxon>Embryophyta</taxon>
        <taxon>Tracheophyta</taxon>
        <taxon>Spermatophyta</taxon>
        <taxon>Magnoliopsida</taxon>
        <taxon>Liliopsida</taxon>
        <taxon>Poales</taxon>
        <taxon>Poaceae</taxon>
        <taxon>PACMAD clade</taxon>
        <taxon>Panicoideae</taxon>
        <taxon>Panicodae</taxon>
        <taxon>Paniceae</taxon>
        <taxon>Anthephorinae</taxon>
        <taxon>Digitaria</taxon>
    </lineage>
</organism>
<dbReference type="Proteomes" id="UP000636709">
    <property type="component" value="Unassembled WGS sequence"/>
</dbReference>
<evidence type="ECO:0000256" key="7">
    <source>
        <dbReference type="ARBA" id="ARBA00022842"/>
    </source>
</evidence>
<dbReference type="GO" id="GO:0046872">
    <property type="term" value="F:metal ion binding"/>
    <property type="evidence" value="ECO:0007669"/>
    <property type="project" value="UniProtKB-KW"/>
</dbReference>
<comment type="caution">
    <text evidence="15">The sequence shown here is derived from an EMBL/GenBank/DDBJ whole genome shotgun (WGS) entry which is preliminary data.</text>
</comment>
<dbReference type="Gene3D" id="3.60.40.10">
    <property type="entry name" value="PPM-type phosphatase domain"/>
    <property type="match status" value="1"/>
</dbReference>
<dbReference type="OrthoDB" id="10264738at2759"/>
<evidence type="ECO:0000256" key="8">
    <source>
        <dbReference type="ARBA" id="ARBA00022912"/>
    </source>
</evidence>
<dbReference type="InterPro" id="IPR036457">
    <property type="entry name" value="PPM-type-like_dom_sf"/>
</dbReference>
<feature type="domain" description="PPM-type phosphatase" evidence="14">
    <location>
        <begin position="23"/>
        <end position="326"/>
    </location>
</feature>
<evidence type="ECO:0000313" key="15">
    <source>
        <dbReference type="EMBL" id="KAF8718753.1"/>
    </source>
</evidence>
<name>A0A835C3D5_9POAL</name>